<feature type="signal peptide" evidence="1">
    <location>
        <begin position="1"/>
        <end position="20"/>
    </location>
</feature>
<protein>
    <recommendedName>
        <fullName evidence="2">cDENN domain-containing protein</fullName>
    </recommendedName>
</protein>
<organism evidence="3 4">
    <name type="scientific">Prorocentrum cordatum</name>
    <dbReference type="NCBI Taxonomy" id="2364126"/>
    <lineage>
        <taxon>Eukaryota</taxon>
        <taxon>Sar</taxon>
        <taxon>Alveolata</taxon>
        <taxon>Dinophyceae</taxon>
        <taxon>Prorocentrales</taxon>
        <taxon>Prorocentraceae</taxon>
        <taxon>Prorocentrum</taxon>
    </lineage>
</organism>
<keyword evidence="1" id="KW-0732">Signal</keyword>
<dbReference type="Proteomes" id="UP001189429">
    <property type="component" value="Unassembled WGS sequence"/>
</dbReference>
<proteinExistence type="predicted"/>
<evidence type="ECO:0000256" key="1">
    <source>
        <dbReference type="SAM" id="SignalP"/>
    </source>
</evidence>
<sequence length="282" mass="29678">MSVGMLLLAVRLLLLEQRVAFVSSSAAQLTSVCEALSQVLLYPLVWPHQYSVMVPSLEYLEAPYPFLFGALRPERPFDEDDDGNLPGLLANCCGWFPEDQGVALFDLDAGEAHGFCEADRLLPALPYEAEARLRRGLAELRSEADAAYDAAPAPGLFGCGCGSDDGFDAAVQGVFERFTSELLRDAAAALTEAAGGAADSEVEGPMRGDSRSSWGGADGAFYELFGRTQAFVDHVRTVQLCGAGQAPPAEEGGSAAAAAGAAQAPGYALPQLDGAHLDFRGR</sequence>
<dbReference type="PANTHER" id="PTHR12296:SF21">
    <property type="entry name" value="DENN DOMAIN-CONTAINING PROTEIN 3"/>
    <property type="match status" value="1"/>
</dbReference>
<dbReference type="PANTHER" id="PTHR12296">
    <property type="entry name" value="DENN DOMAIN-CONTAINING PROTEIN 4"/>
    <property type="match status" value="1"/>
</dbReference>
<evidence type="ECO:0000313" key="3">
    <source>
        <dbReference type="EMBL" id="CAK0907596.1"/>
    </source>
</evidence>
<feature type="domain" description="cDENN" evidence="2">
    <location>
        <begin position="5"/>
        <end position="82"/>
    </location>
</feature>
<dbReference type="InterPro" id="IPR051696">
    <property type="entry name" value="DENN_Domain_GEFs"/>
</dbReference>
<name>A0ABN9Y4X7_9DINO</name>
<evidence type="ECO:0000259" key="2">
    <source>
        <dbReference type="Pfam" id="PF02141"/>
    </source>
</evidence>
<reference evidence="3" key="1">
    <citation type="submission" date="2023-10" db="EMBL/GenBank/DDBJ databases">
        <authorList>
            <person name="Chen Y."/>
            <person name="Shah S."/>
            <person name="Dougan E. K."/>
            <person name="Thang M."/>
            <person name="Chan C."/>
        </authorList>
    </citation>
    <scope>NUCLEOTIDE SEQUENCE [LARGE SCALE GENOMIC DNA]</scope>
</reference>
<dbReference type="InterPro" id="IPR001194">
    <property type="entry name" value="cDENN_dom"/>
</dbReference>
<evidence type="ECO:0000313" key="4">
    <source>
        <dbReference type="Proteomes" id="UP001189429"/>
    </source>
</evidence>
<dbReference type="InterPro" id="IPR043153">
    <property type="entry name" value="DENN_C"/>
</dbReference>
<dbReference type="Pfam" id="PF02141">
    <property type="entry name" value="DENN"/>
    <property type="match status" value="1"/>
</dbReference>
<comment type="caution">
    <text evidence="3">The sequence shown here is derived from an EMBL/GenBank/DDBJ whole genome shotgun (WGS) entry which is preliminary data.</text>
</comment>
<keyword evidence="4" id="KW-1185">Reference proteome</keyword>
<accession>A0ABN9Y4X7</accession>
<dbReference type="Gene3D" id="3.40.50.11500">
    <property type="match status" value="1"/>
</dbReference>
<feature type="chain" id="PRO_5045275850" description="cDENN domain-containing protein" evidence="1">
    <location>
        <begin position="21"/>
        <end position="282"/>
    </location>
</feature>
<gene>
    <name evidence="3" type="ORF">PCOR1329_LOCUS82568</name>
</gene>
<dbReference type="EMBL" id="CAUYUJ010021891">
    <property type="protein sequence ID" value="CAK0907596.1"/>
    <property type="molecule type" value="Genomic_DNA"/>
</dbReference>